<dbReference type="Gene3D" id="3.40.50.300">
    <property type="entry name" value="P-loop containing nucleotide triphosphate hydrolases"/>
    <property type="match status" value="1"/>
</dbReference>
<accession>A0A6M3X9N9</accession>
<keyword evidence="4 8" id="KW-0067">ATP-binding</keyword>
<dbReference type="InterPro" id="IPR027417">
    <property type="entry name" value="P-loop_NTPase"/>
</dbReference>
<name>A0A6M3X9N9_9ZZZZ</name>
<dbReference type="AlphaFoldDB" id="A0A6M3X9N9"/>
<dbReference type="Pfam" id="PF00005">
    <property type="entry name" value="ABC_tran"/>
    <property type="match status" value="1"/>
</dbReference>
<feature type="domain" description="ABC transporter" evidence="7">
    <location>
        <begin position="22"/>
        <end position="266"/>
    </location>
</feature>
<dbReference type="InterPro" id="IPR050086">
    <property type="entry name" value="MetN_ABC_transporter-like"/>
</dbReference>
<dbReference type="PROSITE" id="PS50893">
    <property type="entry name" value="ABC_TRANSPORTER_2"/>
    <property type="match status" value="1"/>
</dbReference>
<protein>
    <submittedName>
        <fullName evidence="8">Putative ABC transporter ATP-binding protein</fullName>
    </submittedName>
</protein>
<organism evidence="8">
    <name type="scientific">viral metagenome</name>
    <dbReference type="NCBI Taxonomy" id="1070528"/>
    <lineage>
        <taxon>unclassified sequences</taxon>
        <taxon>metagenomes</taxon>
        <taxon>organismal metagenomes</taxon>
    </lineage>
</organism>
<dbReference type="EMBL" id="MT144603">
    <property type="protein sequence ID" value="QJH94600.1"/>
    <property type="molecule type" value="Genomic_DNA"/>
</dbReference>
<keyword evidence="3" id="KW-0547">Nucleotide-binding</keyword>
<dbReference type="InterPro" id="IPR003593">
    <property type="entry name" value="AAA+_ATPase"/>
</dbReference>
<dbReference type="SMART" id="SM00382">
    <property type="entry name" value="AAA"/>
    <property type="match status" value="1"/>
</dbReference>
<sequence length="286" mass="30834">MSVSMLSSGPRTSLTNQTEPALSLSGVSYCHANGHVALRDVYLQIAKGERVALIGPSGAGKTTLLRLLATHVQPSNGEFELLGCQPWTLSVGARQKLRGRIGLIHQAPPLPPRQRVITSVLAGRLGHWSLGRSLLSLVYPLDKNGAAEVLGKLDLADKLYERCDQLSGGQLQRVGIARALYQSPTLMLADEPVSAMDPVLAAYSLNVLNREATRCQATLIASLHAVELALEHFPRVIAVRDGRILFDKASNTVTPGELDALYANDQLEGFARVEPTPSQSLHIPRC</sequence>
<proteinExistence type="predicted"/>
<dbReference type="GO" id="GO:0016887">
    <property type="term" value="F:ATP hydrolysis activity"/>
    <property type="evidence" value="ECO:0007669"/>
    <property type="project" value="InterPro"/>
</dbReference>
<evidence type="ECO:0000256" key="6">
    <source>
        <dbReference type="ARBA" id="ARBA00023136"/>
    </source>
</evidence>
<dbReference type="InterPro" id="IPR003439">
    <property type="entry name" value="ABC_transporter-like_ATP-bd"/>
</dbReference>
<evidence type="ECO:0000256" key="3">
    <source>
        <dbReference type="ARBA" id="ARBA00022741"/>
    </source>
</evidence>
<keyword evidence="1" id="KW-0813">Transport</keyword>
<dbReference type="PANTHER" id="PTHR43166">
    <property type="entry name" value="AMINO ACID IMPORT ATP-BINDING PROTEIN"/>
    <property type="match status" value="1"/>
</dbReference>
<dbReference type="PROSITE" id="PS00211">
    <property type="entry name" value="ABC_TRANSPORTER_1"/>
    <property type="match status" value="1"/>
</dbReference>
<dbReference type="SUPFAM" id="SSF52540">
    <property type="entry name" value="P-loop containing nucleoside triphosphate hydrolases"/>
    <property type="match status" value="1"/>
</dbReference>
<evidence type="ECO:0000313" key="8">
    <source>
        <dbReference type="EMBL" id="QJH94600.1"/>
    </source>
</evidence>
<dbReference type="InterPro" id="IPR017871">
    <property type="entry name" value="ABC_transporter-like_CS"/>
</dbReference>
<evidence type="ECO:0000259" key="7">
    <source>
        <dbReference type="PROSITE" id="PS50893"/>
    </source>
</evidence>
<evidence type="ECO:0000256" key="5">
    <source>
        <dbReference type="ARBA" id="ARBA00022967"/>
    </source>
</evidence>
<keyword evidence="5" id="KW-1278">Translocase</keyword>
<keyword evidence="6" id="KW-0472">Membrane</keyword>
<dbReference type="PANTHER" id="PTHR43166:SF6">
    <property type="entry name" value="PHOSPHONATES IMPORT ATP-BINDING PROTEIN PHNC"/>
    <property type="match status" value="1"/>
</dbReference>
<dbReference type="GO" id="GO:0005524">
    <property type="term" value="F:ATP binding"/>
    <property type="evidence" value="ECO:0007669"/>
    <property type="project" value="UniProtKB-KW"/>
</dbReference>
<evidence type="ECO:0000256" key="4">
    <source>
        <dbReference type="ARBA" id="ARBA00022840"/>
    </source>
</evidence>
<gene>
    <name evidence="8" type="ORF">TM448B00260_0004</name>
</gene>
<evidence type="ECO:0000256" key="1">
    <source>
        <dbReference type="ARBA" id="ARBA00022448"/>
    </source>
</evidence>
<keyword evidence="2" id="KW-1003">Cell membrane</keyword>
<evidence type="ECO:0000256" key="2">
    <source>
        <dbReference type="ARBA" id="ARBA00022475"/>
    </source>
</evidence>
<reference evidence="8" key="1">
    <citation type="submission" date="2020-03" db="EMBL/GenBank/DDBJ databases">
        <title>The deep terrestrial virosphere.</title>
        <authorList>
            <person name="Holmfeldt K."/>
            <person name="Nilsson E."/>
            <person name="Simone D."/>
            <person name="Lopez-Fernandez M."/>
            <person name="Wu X."/>
            <person name="de Brujin I."/>
            <person name="Lundin D."/>
            <person name="Andersson A."/>
            <person name="Bertilsson S."/>
            <person name="Dopson M."/>
        </authorList>
    </citation>
    <scope>NUCLEOTIDE SEQUENCE</scope>
    <source>
        <strain evidence="8">TM448B00260</strain>
    </source>
</reference>